<protein>
    <submittedName>
        <fullName evidence="1">Uncharacterized protein</fullName>
    </submittedName>
</protein>
<evidence type="ECO:0000313" key="2">
    <source>
        <dbReference type="Proteomes" id="UP000030651"/>
    </source>
</evidence>
<dbReference type="RefSeq" id="XP_007828525.1">
    <property type="nucleotide sequence ID" value="XM_007830334.1"/>
</dbReference>
<dbReference type="InParanoid" id="W3XPN7"/>
<dbReference type="HOGENOM" id="CLU_1402884_0_0_1"/>
<organism evidence="1 2">
    <name type="scientific">Pestalotiopsis fici (strain W106-1 / CGMCC3.15140)</name>
    <dbReference type="NCBI Taxonomy" id="1229662"/>
    <lineage>
        <taxon>Eukaryota</taxon>
        <taxon>Fungi</taxon>
        <taxon>Dikarya</taxon>
        <taxon>Ascomycota</taxon>
        <taxon>Pezizomycotina</taxon>
        <taxon>Sordariomycetes</taxon>
        <taxon>Xylariomycetidae</taxon>
        <taxon>Amphisphaeriales</taxon>
        <taxon>Sporocadaceae</taxon>
        <taxon>Pestalotiopsis</taxon>
    </lineage>
</organism>
<keyword evidence="2" id="KW-1185">Reference proteome</keyword>
<evidence type="ECO:0000313" key="1">
    <source>
        <dbReference type="EMBL" id="ETS87925.1"/>
    </source>
</evidence>
<dbReference type="GeneID" id="19266766"/>
<name>W3XPN7_PESFW</name>
<reference evidence="2" key="1">
    <citation type="journal article" date="2015" name="BMC Genomics">
        <title>Genomic and transcriptomic analysis of the endophytic fungus Pestalotiopsis fici reveals its lifestyle and high potential for synthesis of natural products.</title>
        <authorList>
            <person name="Wang X."/>
            <person name="Zhang X."/>
            <person name="Liu L."/>
            <person name="Xiang M."/>
            <person name="Wang W."/>
            <person name="Sun X."/>
            <person name="Che Y."/>
            <person name="Guo L."/>
            <person name="Liu G."/>
            <person name="Guo L."/>
            <person name="Wang C."/>
            <person name="Yin W.B."/>
            <person name="Stadler M."/>
            <person name="Zhang X."/>
            <person name="Liu X."/>
        </authorList>
    </citation>
    <scope>NUCLEOTIDE SEQUENCE [LARGE SCALE GENOMIC DNA]</scope>
    <source>
        <strain evidence="2">W106-1 / CGMCC3.15140</strain>
    </source>
</reference>
<accession>W3XPN7</accession>
<dbReference type="Proteomes" id="UP000030651">
    <property type="component" value="Unassembled WGS sequence"/>
</dbReference>
<dbReference type="AlphaFoldDB" id="W3XPN7"/>
<gene>
    <name evidence="1" type="ORF">PFICI_01753</name>
</gene>
<dbReference type="KEGG" id="pfy:PFICI_01753"/>
<sequence>MYDFTSPSYDYVDCIFSWRDKTDCDCGVLTRMRHMKVLNRYKSGRCEMPDVMSLKLEIFLTAVTHLLSHDDFIQQYDPEIHLIAGSKKAGTKKQIHYLCLDFGAKILEFPCPPYNVSFETNLKNHANSLQFALFEVAKCANRYGGGKVVPRLAWIMQGVGKDGPYCYTFHPRQQGGGFLELALFGGVSLKIDIN</sequence>
<proteinExistence type="predicted"/>
<dbReference type="OrthoDB" id="10468568at2759"/>
<dbReference type="EMBL" id="KI912109">
    <property type="protein sequence ID" value="ETS87925.1"/>
    <property type="molecule type" value="Genomic_DNA"/>
</dbReference>